<organism evidence="1 2">
    <name type="scientific">Craurococcus roseus</name>
    <dbReference type="NCBI Taxonomy" id="77585"/>
    <lineage>
        <taxon>Bacteria</taxon>
        <taxon>Pseudomonadati</taxon>
        <taxon>Pseudomonadota</taxon>
        <taxon>Alphaproteobacteria</taxon>
        <taxon>Acetobacterales</taxon>
        <taxon>Acetobacteraceae</taxon>
        <taxon>Craurococcus</taxon>
    </lineage>
</organism>
<sequence>MRSPDQRRSPIRSRCVSMTLAWKAGRWIDLRIKPGTTRSAPTQPFGPATCRDGISPKDACAAASCAVPRCDGGFSREQEDALWQAYSTAAPARRRAFEPNLLC</sequence>
<comment type="caution">
    <text evidence="1">The sequence shown here is derived from an EMBL/GenBank/DDBJ whole genome shotgun (WGS) entry which is preliminary data.</text>
</comment>
<evidence type="ECO:0000313" key="1">
    <source>
        <dbReference type="EMBL" id="GAA0593161.1"/>
    </source>
</evidence>
<proteinExistence type="predicted"/>
<name>A0ABP3QTB2_9PROT</name>
<keyword evidence="2" id="KW-1185">Reference proteome</keyword>
<accession>A0ABP3QTB2</accession>
<gene>
    <name evidence="1" type="ORF">GCM10009416_34440</name>
</gene>
<reference evidence="2" key="1">
    <citation type="journal article" date="2019" name="Int. J. Syst. Evol. Microbiol.">
        <title>The Global Catalogue of Microorganisms (GCM) 10K type strain sequencing project: providing services to taxonomists for standard genome sequencing and annotation.</title>
        <authorList>
            <consortium name="The Broad Institute Genomics Platform"/>
            <consortium name="The Broad Institute Genome Sequencing Center for Infectious Disease"/>
            <person name="Wu L."/>
            <person name="Ma J."/>
        </authorList>
    </citation>
    <scope>NUCLEOTIDE SEQUENCE [LARGE SCALE GENOMIC DNA]</scope>
    <source>
        <strain evidence="2">JCM 9933</strain>
    </source>
</reference>
<protein>
    <submittedName>
        <fullName evidence="1">Uncharacterized protein</fullName>
    </submittedName>
</protein>
<dbReference type="EMBL" id="BAAAFZ010000054">
    <property type="protein sequence ID" value="GAA0593161.1"/>
    <property type="molecule type" value="Genomic_DNA"/>
</dbReference>
<dbReference type="Proteomes" id="UP001501588">
    <property type="component" value="Unassembled WGS sequence"/>
</dbReference>
<evidence type="ECO:0000313" key="2">
    <source>
        <dbReference type="Proteomes" id="UP001501588"/>
    </source>
</evidence>